<evidence type="ECO:0000256" key="4">
    <source>
        <dbReference type="ARBA" id="ARBA00023157"/>
    </source>
</evidence>
<evidence type="ECO:0000313" key="9">
    <source>
        <dbReference type="Proteomes" id="UP001154329"/>
    </source>
</evidence>
<evidence type="ECO:0000256" key="2">
    <source>
        <dbReference type="ARBA" id="ARBA00022729"/>
    </source>
</evidence>
<dbReference type="EMBL" id="OU899034">
    <property type="protein sequence ID" value="CAH1716057.1"/>
    <property type="molecule type" value="Genomic_DNA"/>
</dbReference>
<dbReference type="Gene3D" id="2.170.140.10">
    <property type="entry name" value="Chitin binding domain"/>
    <property type="match status" value="3"/>
</dbReference>
<organism evidence="8 9">
    <name type="scientific">Aphis gossypii</name>
    <name type="common">Cotton aphid</name>
    <dbReference type="NCBI Taxonomy" id="80765"/>
    <lineage>
        <taxon>Eukaryota</taxon>
        <taxon>Metazoa</taxon>
        <taxon>Ecdysozoa</taxon>
        <taxon>Arthropoda</taxon>
        <taxon>Hexapoda</taxon>
        <taxon>Insecta</taxon>
        <taxon>Pterygota</taxon>
        <taxon>Neoptera</taxon>
        <taxon>Paraneoptera</taxon>
        <taxon>Hemiptera</taxon>
        <taxon>Sternorrhyncha</taxon>
        <taxon>Aphidomorpha</taxon>
        <taxon>Aphidoidea</taxon>
        <taxon>Aphididae</taxon>
        <taxon>Aphidini</taxon>
        <taxon>Aphis</taxon>
        <taxon>Aphis</taxon>
    </lineage>
</organism>
<dbReference type="GO" id="GO:0008061">
    <property type="term" value="F:chitin binding"/>
    <property type="evidence" value="ECO:0007669"/>
    <property type="project" value="UniProtKB-KW"/>
</dbReference>
<evidence type="ECO:0000313" key="8">
    <source>
        <dbReference type="EMBL" id="CAH1716057.1"/>
    </source>
</evidence>
<proteinExistence type="predicted"/>
<feature type="domain" description="Chitin-binding type-2" evidence="7">
    <location>
        <begin position="54"/>
        <end position="114"/>
    </location>
</feature>
<gene>
    <name evidence="8" type="ORF">APHIGO_LOCUS3413</name>
</gene>
<protein>
    <recommendedName>
        <fullName evidence="7">Chitin-binding type-2 domain-containing protein</fullName>
    </recommendedName>
</protein>
<keyword evidence="3" id="KW-0677">Repeat</keyword>
<keyword evidence="2" id="KW-0732">Signal</keyword>
<dbReference type="FunFam" id="2.170.140.10:FF:000002">
    <property type="entry name" value="Gasp, isoform A"/>
    <property type="match status" value="1"/>
</dbReference>
<dbReference type="PANTHER" id="PTHR23301:SF100">
    <property type="entry name" value="GASP, ISOFORM A"/>
    <property type="match status" value="1"/>
</dbReference>
<feature type="region of interest" description="Disordered" evidence="6">
    <location>
        <begin position="273"/>
        <end position="335"/>
    </location>
</feature>
<dbReference type="InterPro" id="IPR002557">
    <property type="entry name" value="Chitin-bd_dom"/>
</dbReference>
<keyword evidence="5" id="KW-0325">Glycoprotein</keyword>
<reference evidence="8" key="2">
    <citation type="submission" date="2022-10" db="EMBL/GenBank/DDBJ databases">
        <authorList>
            <consortium name="ENA_rothamsted_submissions"/>
            <consortium name="culmorum"/>
            <person name="King R."/>
        </authorList>
    </citation>
    <scope>NUCLEOTIDE SEQUENCE</scope>
</reference>
<keyword evidence="4" id="KW-1015">Disulfide bond</keyword>
<feature type="domain" description="Chitin-binding type-2" evidence="7">
    <location>
        <begin position="186"/>
        <end position="255"/>
    </location>
</feature>
<sequence>MLQYSINKPPNFRISAKPTCFINKKGATIPTQSSSVIIILYISPIWNFHGQREEFKCPDDYGFYPHSSSCDKYWKCDNNVAELKTCGNGLAFDDTDPKYLKENCDYLHNVDCGARSQLEPAISTPHCPRLYGIFPDDVKCDTFWNCWGGEASRYQCSPGLAYDRESRVCMWADQVPECKVEEVANGFNCPAAGEVLASIGSFSRHAHPDDCRKYYICLEGTPREYGCPIGTVFKIGDSDGSGSCENPEDVPGCEDYYGDLDLKAIRKSELLSGLDNKSKQSSSAESKPAPAAPKAQPQRQQQQSNRPQPQQQQSNRPQPQQLPVSSQSSKDYEDA</sequence>
<dbReference type="GO" id="GO:0005576">
    <property type="term" value="C:extracellular region"/>
    <property type="evidence" value="ECO:0007669"/>
    <property type="project" value="InterPro"/>
</dbReference>
<evidence type="ECO:0000259" key="7">
    <source>
        <dbReference type="PROSITE" id="PS50940"/>
    </source>
</evidence>
<dbReference type="SMART" id="SM00494">
    <property type="entry name" value="ChtBD2"/>
    <property type="match status" value="3"/>
</dbReference>
<feature type="domain" description="Chitin-binding type-2" evidence="7">
    <location>
        <begin position="124"/>
        <end position="180"/>
    </location>
</feature>
<evidence type="ECO:0000256" key="1">
    <source>
        <dbReference type="ARBA" id="ARBA00022669"/>
    </source>
</evidence>
<dbReference type="Pfam" id="PF01607">
    <property type="entry name" value="CBM_14"/>
    <property type="match status" value="3"/>
</dbReference>
<dbReference type="PROSITE" id="PS50940">
    <property type="entry name" value="CHIT_BIND_II"/>
    <property type="match status" value="3"/>
</dbReference>
<name>A0A9P0NFT5_APHGO</name>
<keyword evidence="1" id="KW-0147">Chitin-binding</keyword>
<reference evidence="8" key="1">
    <citation type="submission" date="2022-02" db="EMBL/GenBank/DDBJ databases">
        <authorList>
            <person name="King R."/>
        </authorList>
    </citation>
    <scope>NUCLEOTIDE SEQUENCE</scope>
</reference>
<accession>A0A9P0NFT5</accession>
<keyword evidence="9" id="KW-1185">Reference proteome</keyword>
<evidence type="ECO:0000256" key="5">
    <source>
        <dbReference type="ARBA" id="ARBA00023180"/>
    </source>
</evidence>
<dbReference type="SUPFAM" id="SSF57625">
    <property type="entry name" value="Invertebrate chitin-binding proteins"/>
    <property type="match status" value="3"/>
</dbReference>
<evidence type="ECO:0000256" key="3">
    <source>
        <dbReference type="ARBA" id="ARBA00022737"/>
    </source>
</evidence>
<dbReference type="InterPro" id="IPR051940">
    <property type="entry name" value="Chitin_bind-dev_reg"/>
</dbReference>
<dbReference type="PANTHER" id="PTHR23301">
    <property type="entry name" value="CHITIN BINDING PERITROPHIN-A"/>
    <property type="match status" value="1"/>
</dbReference>
<evidence type="ECO:0000256" key="6">
    <source>
        <dbReference type="SAM" id="MobiDB-lite"/>
    </source>
</evidence>
<dbReference type="InterPro" id="IPR036508">
    <property type="entry name" value="Chitin-bd_dom_sf"/>
</dbReference>
<dbReference type="AlphaFoldDB" id="A0A9P0NFT5"/>
<dbReference type="Proteomes" id="UP001154329">
    <property type="component" value="Chromosome 1"/>
</dbReference>
<feature type="compositionally biased region" description="Low complexity" evidence="6">
    <location>
        <begin position="279"/>
        <end position="329"/>
    </location>
</feature>